<reference evidence="10" key="1">
    <citation type="submission" date="2020-05" db="EMBL/GenBank/DDBJ databases">
        <authorList>
            <person name="Chiriac C."/>
            <person name="Salcher M."/>
            <person name="Ghai R."/>
            <person name="Kavagutti S V."/>
        </authorList>
    </citation>
    <scope>NUCLEOTIDE SEQUENCE</scope>
</reference>
<keyword evidence="8" id="KW-0472">Membrane</keyword>
<keyword evidence="2" id="KW-0813">Transport</keyword>
<keyword evidence="3" id="KW-1003">Cell membrane</keyword>
<gene>
    <name evidence="10" type="ORF">UFOPK2761_01914</name>
</gene>
<feature type="compositionally biased region" description="Basic and acidic residues" evidence="9">
    <location>
        <begin position="82"/>
        <end position="91"/>
    </location>
</feature>
<dbReference type="GO" id="GO:0005886">
    <property type="term" value="C:plasma membrane"/>
    <property type="evidence" value="ECO:0007669"/>
    <property type="project" value="UniProtKB-SubCell"/>
</dbReference>
<dbReference type="GO" id="GO:0015031">
    <property type="term" value="P:protein transport"/>
    <property type="evidence" value="ECO:0007669"/>
    <property type="project" value="UniProtKB-KW"/>
</dbReference>
<sequence>MQDLAALLPFLAIALIFWLLLIRPQQRRAKQLQSMQQALDVGDEVMLTSGVLGTLTSVDDETIGLEIAPGVTIRVARGAVGRRIDEPRTDELGTDEPGERPTPTPEEN</sequence>
<keyword evidence="5" id="KW-0653">Protein transport</keyword>
<evidence type="ECO:0000256" key="1">
    <source>
        <dbReference type="ARBA" id="ARBA00004162"/>
    </source>
</evidence>
<dbReference type="NCBIfam" id="TIGR00739">
    <property type="entry name" value="yajC"/>
    <property type="match status" value="1"/>
</dbReference>
<evidence type="ECO:0000313" key="10">
    <source>
        <dbReference type="EMBL" id="CAB4750030.1"/>
    </source>
</evidence>
<name>A0A6J6TRF3_9ZZZZ</name>
<dbReference type="EMBL" id="CAEZYQ010000014">
    <property type="protein sequence ID" value="CAB4750030.1"/>
    <property type="molecule type" value="Genomic_DNA"/>
</dbReference>
<evidence type="ECO:0000256" key="3">
    <source>
        <dbReference type="ARBA" id="ARBA00022475"/>
    </source>
</evidence>
<evidence type="ECO:0000256" key="2">
    <source>
        <dbReference type="ARBA" id="ARBA00022448"/>
    </source>
</evidence>
<proteinExistence type="predicted"/>
<comment type="subcellular location">
    <subcellularLocation>
        <location evidence="1">Cell membrane</location>
        <topology evidence="1">Single-pass membrane protein</topology>
    </subcellularLocation>
</comment>
<accession>A0A6J6TRF3</accession>
<dbReference type="Pfam" id="PF02699">
    <property type="entry name" value="YajC"/>
    <property type="match status" value="1"/>
</dbReference>
<keyword evidence="7" id="KW-0811">Translocation</keyword>
<keyword evidence="6" id="KW-1133">Transmembrane helix</keyword>
<dbReference type="SMART" id="SM01323">
    <property type="entry name" value="YajC"/>
    <property type="match status" value="1"/>
</dbReference>
<dbReference type="InterPro" id="IPR003849">
    <property type="entry name" value="Preprotein_translocase_YajC"/>
</dbReference>
<dbReference type="PRINTS" id="PR01853">
    <property type="entry name" value="YAJCTRNLCASE"/>
</dbReference>
<dbReference type="PANTHER" id="PTHR33909:SF1">
    <property type="entry name" value="SEC TRANSLOCON ACCESSORY COMPLEX SUBUNIT YAJC"/>
    <property type="match status" value="1"/>
</dbReference>
<dbReference type="PANTHER" id="PTHR33909">
    <property type="entry name" value="SEC TRANSLOCON ACCESSORY COMPLEX SUBUNIT YAJC"/>
    <property type="match status" value="1"/>
</dbReference>
<evidence type="ECO:0000256" key="5">
    <source>
        <dbReference type="ARBA" id="ARBA00022927"/>
    </source>
</evidence>
<evidence type="ECO:0000256" key="9">
    <source>
        <dbReference type="SAM" id="MobiDB-lite"/>
    </source>
</evidence>
<keyword evidence="4" id="KW-0812">Transmembrane</keyword>
<evidence type="ECO:0000256" key="4">
    <source>
        <dbReference type="ARBA" id="ARBA00022692"/>
    </source>
</evidence>
<evidence type="ECO:0000256" key="8">
    <source>
        <dbReference type="ARBA" id="ARBA00023136"/>
    </source>
</evidence>
<evidence type="ECO:0000256" key="6">
    <source>
        <dbReference type="ARBA" id="ARBA00022989"/>
    </source>
</evidence>
<organism evidence="10">
    <name type="scientific">freshwater metagenome</name>
    <dbReference type="NCBI Taxonomy" id="449393"/>
    <lineage>
        <taxon>unclassified sequences</taxon>
        <taxon>metagenomes</taxon>
        <taxon>ecological metagenomes</taxon>
    </lineage>
</organism>
<protein>
    <submittedName>
        <fullName evidence="10">Unannotated protein</fullName>
    </submittedName>
</protein>
<feature type="region of interest" description="Disordered" evidence="9">
    <location>
        <begin position="82"/>
        <end position="108"/>
    </location>
</feature>
<evidence type="ECO:0000256" key="7">
    <source>
        <dbReference type="ARBA" id="ARBA00023010"/>
    </source>
</evidence>
<dbReference type="AlphaFoldDB" id="A0A6J6TRF3"/>